<organism evidence="1 2">
    <name type="scientific">Candidatus Methanoperedens nitratireducens</name>
    <dbReference type="NCBI Taxonomy" id="1392998"/>
    <lineage>
        <taxon>Archaea</taxon>
        <taxon>Methanobacteriati</taxon>
        <taxon>Methanobacteriota</taxon>
        <taxon>Stenosarchaea group</taxon>
        <taxon>Methanomicrobia</taxon>
        <taxon>Methanosarcinales</taxon>
        <taxon>ANME-2 cluster</taxon>
        <taxon>Candidatus Methanoperedentaceae</taxon>
        <taxon>Candidatus Methanoperedens</taxon>
    </lineage>
</organism>
<reference evidence="1 2" key="1">
    <citation type="journal article" date="2013" name="Nature">
        <title>Anaerobic oxidation of methane coupled to nitrate reduction in a novel archaeal lineage.</title>
        <authorList>
            <person name="Haroon M.F."/>
            <person name="Hu S."/>
            <person name="Shi Y."/>
            <person name="Imelfort M."/>
            <person name="Keller J."/>
            <person name="Hugenholtz P."/>
            <person name="Yuan Z."/>
            <person name="Tyson G.W."/>
        </authorList>
    </citation>
    <scope>NUCLEOTIDE SEQUENCE [LARGE SCALE GENOMIC DNA]</scope>
    <source>
        <strain evidence="1 2">ANME-2d</strain>
    </source>
</reference>
<evidence type="ECO:0000313" key="2">
    <source>
        <dbReference type="Proteomes" id="UP000027153"/>
    </source>
</evidence>
<evidence type="ECO:0000313" key="1">
    <source>
        <dbReference type="EMBL" id="KCZ71756.1"/>
    </source>
</evidence>
<gene>
    <name evidence="1" type="ORF">ANME2D_01810</name>
</gene>
<accession>A0A062UXP9</accession>
<name>A0A062UXP9_9EURY</name>
<keyword evidence="2" id="KW-1185">Reference proteome</keyword>
<dbReference type="AlphaFoldDB" id="A0A062UXP9"/>
<comment type="caution">
    <text evidence="1">The sequence shown here is derived from an EMBL/GenBank/DDBJ whole genome shotgun (WGS) entry which is preliminary data.</text>
</comment>
<sequence length="31" mass="3546">MTEKLEHISPSIEENQASDTEKVFNLLKSLN</sequence>
<protein>
    <submittedName>
        <fullName evidence="1">Uncharacterized protein</fullName>
    </submittedName>
</protein>
<dbReference type="Proteomes" id="UP000027153">
    <property type="component" value="Unassembled WGS sequence"/>
</dbReference>
<proteinExistence type="predicted"/>
<dbReference type="EMBL" id="JMIY01000004">
    <property type="protein sequence ID" value="KCZ71756.1"/>
    <property type="molecule type" value="Genomic_DNA"/>
</dbReference>